<gene>
    <name evidence="3" type="ORF">BGZ97_003756</name>
</gene>
<dbReference type="Proteomes" id="UP000823405">
    <property type="component" value="Unassembled WGS sequence"/>
</dbReference>
<accession>A0A9P6REL7</accession>
<evidence type="ECO:0000313" key="3">
    <source>
        <dbReference type="EMBL" id="KAG0318457.1"/>
    </source>
</evidence>
<evidence type="ECO:0000313" key="4">
    <source>
        <dbReference type="Proteomes" id="UP000823405"/>
    </source>
</evidence>
<proteinExistence type="predicted"/>
<feature type="region of interest" description="Disordered" evidence="1">
    <location>
        <begin position="857"/>
        <end position="1004"/>
    </location>
</feature>
<dbReference type="EMBL" id="JAAAIN010000190">
    <property type="protein sequence ID" value="KAG0318457.1"/>
    <property type="molecule type" value="Genomic_DNA"/>
</dbReference>
<comment type="caution">
    <text evidence="3">The sequence shown here is derived from an EMBL/GenBank/DDBJ whole genome shotgun (WGS) entry which is preliminary data.</text>
</comment>
<feature type="domain" description="Arm-like repeat" evidence="2">
    <location>
        <begin position="81"/>
        <end position="393"/>
    </location>
</feature>
<feature type="compositionally biased region" description="Acidic residues" evidence="1">
    <location>
        <begin position="858"/>
        <end position="879"/>
    </location>
</feature>
<evidence type="ECO:0000256" key="1">
    <source>
        <dbReference type="SAM" id="MobiDB-lite"/>
    </source>
</evidence>
<feature type="compositionally biased region" description="Basic and acidic residues" evidence="1">
    <location>
        <begin position="932"/>
        <end position="941"/>
    </location>
</feature>
<dbReference type="PROSITE" id="PS00675">
    <property type="entry name" value="SIGMA54_INTERACT_1"/>
    <property type="match status" value="1"/>
</dbReference>
<feature type="compositionally biased region" description="Acidic residues" evidence="1">
    <location>
        <begin position="973"/>
        <end position="983"/>
    </location>
</feature>
<feature type="compositionally biased region" description="Basic and acidic residues" evidence="1">
    <location>
        <begin position="953"/>
        <end position="965"/>
    </location>
</feature>
<sequence>MLPPSLTPGQLQRKVFLGNAPKPLVRAKLPSDPRERIESTLQLVYCASLLSKELSLQVHELRSLAPCDLEDDERDWLLTKQTSSSQAHVRCLVSSLVKEFLKDPSLGPDAMSEVVILGPVLCQADYRALLSCFTERFDQAPQFNVDVLRGIVQLLQSAPYRCLNDSDLARVVGSLHKRLVSIQTPSKDHVYQLVLAVCKLLDVVMRGEVNGANQDGKYHLLLTALRNLKDVEDDEFLKFQFNYARQAVVYISDGETPLQAIARLAETVADKSSAESVLKPTLKDVLAAVQHLTQVAGGAVDADNINIDGKEPWFLTLQAAYVFVREGRLVDFNQLVCDAACRFNVDFQRGVCQILGEVAINQLWDVGSRKSAVEFLGELCSIGMARRDDVKMKQYIVTILHRIVILGHIDIKDHAHTLLNDLWAEDEPIVQYSYPVSTQLPLPIAFPLLDSVLETWEIDNAVNSLRHQRLREPSHLVSVPLRAKAALLASDDQSFPLLERVQEFLESDRHVLLLLGDSGSGKSTFCRQLERHLWDNFIIGSRIPLLIKLPSIEQPEHDMIDKQLRKYDFSDPKIQELKRHGRFVVICDGYDECQLGVNLHTTNRFNQTGQWDAKVIISCRNTFLSQDYQGRFLPYGNDRYHDDPTNGFEEVTIVPFSVNDIQAYIEQFICSCSTTIPESSRWQSILNVDDFMEIFSIIPSLMDLVKNPFLLKLTMNSLPSLPINTLDPSSVEITRQKLYDTFIKHWIRLNKDRLEGATLQPEVRIVFDDLLDDGFAWCVTDYLERLAEAIFIHQEGHPVVEYSQRKDKHSWKAEFFSREIEPTLLREASPLSRAGIRHWFLHRSLLEYFYARSFYNPDDSDDDDSDDDYANDSDGDGDGPCDGGDNVQNEGGGINGEQNTPHGEGADSLGNEEGESYGGADDMAGNSGGSAGDDRGSRDNNNDPSDNSGGSADHNEDTPDQKDSDGNSSQPDDNGDAPEDNQDADGNNDGSSRQAKTDSRRTRRRAIIKSRLRSFEDSFSKSNLVNEPSVLQFLVERAQSDPRLKQRLLTLLEQAKANGVPSLAAANAITILYRAGESLSAADLTGIRIPRNYLSERSSDTVQLTGSRLLGPDLETILISLTQYPTVQSLDSTLMVPEFPPRRAVQELPRLRTVQECNPSLLEEAAALKRIAAIFNPSASGAGSDPLISHEDIKIPTLFPDFSIAMATTLPGTQEGSEFLESDYLRRAPPRGPQAIIGLELPEEFDDFLSAPLRGPHGQICPDYHK</sequence>
<dbReference type="InterPro" id="IPR056251">
    <property type="entry name" value="Arm_rpt_dom"/>
</dbReference>
<feature type="compositionally biased region" description="Low complexity" evidence="1">
    <location>
        <begin position="942"/>
        <end position="952"/>
    </location>
</feature>
<keyword evidence="4" id="KW-1185">Reference proteome</keyword>
<evidence type="ECO:0000259" key="2">
    <source>
        <dbReference type="Pfam" id="PF23948"/>
    </source>
</evidence>
<dbReference type="SUPFAM" id="SSF52540">
    <property type="entry name" value="P-loop containing nucleoside triphosphate hydrolases"/>
    <property type="match status" value="1"/>
</dbReference>
<organism evidence="3 4">
    <name type="scientific">Linnemannia gamsii</name>
    <dbReference type="NCBI Taxonomy" id="64522"/>
    <lineage>
        <taxon>Eukaryota</taxon>
        <taxon>Fungi</taxon>
        <taxon>Fungi incertae sedis</taxon>
        <taxon>Mucoromycota</taxon>
        <taxon>Mortierellomycotina</taxon>
        <taxon>Mortierellomycetes</taxon>
        <taxon>Mortierellales</taxon>
        <taxon>Mortierellaceae</taxon>
        <taxon>Linnemannia</taxon>
    </lineage>
</organism>
<reference evidence="3" key="1">
    <citation type="journal article" date="2020" name="Fungal Divers.">
        <title>Resolving the Mortierellaceae phylogeny through synthesis of multi-gene phylogenetics and phylogenomics.</title>
        <authorList>
            <person name="Vandepol N."/>
            <person name="Liber J."/>
            <person name="Desiro A."/>
            <person name="Na H."/>
            <person name="Kennedy M."/>
            <person name="Barry K."/>
            <person name="Grigoriev I.V."/>
            <person name="Miller A.N."/>
            <person name="O'Donnell K."/>
            <person name="Stajich J.E."/>
            <person name="Bonito G."/>
        </authorList>
    </citation>
    <scope>NUCLEOTIDE SEQUENCE</scope>
    <source>
        <strain evidence="3">NVP60</strain>
    </source>
</reference>
<dbReference type="InterPro" id="IPR025662">
    <property type="entry name" value="Sigma_54_int_dom_ATP-bd_1"/>
</dbReference>
<dbReference type="Gene3D" id="3.40.50.300">
    <property type="entry name" value="P-loop containing nucleotide triphosphate hydrolases"/>
    <property type="match status" value="1"/>
</dbReference>
<dbReference type="AlphaFoldDB" id="A0A9P6REL7"/>
<protein>
    <recommendedName>
        <fullName evidence="2">Arm-like repeat domain-containing protein</fullName>
    </recommendedName>
</protein>
<dbReference type="InterPro" id="IPR027417">
    <property type="entry name" value="P-loop_NTPase"/>
</dbReference>
<dbReference type="OrthoDB" id="2443807at2759"/>
<dbReference type="Pfam" id="PF23948">
    <property type="entry name" value="ARM_5"/>
    <property type="match status" value="1"/>
</dbReference>
<name>A0A9P6REL7_9FUNG</name>